<proteinExistence type="predicted"/>
<dbReference type="SUPFAM" id="SSF53335">
    <property type="entry name" value="S-adenosyl-L-methionine-dependent methyltransferases"/>
    <property type="match status" value="1"/>
</dbReference>
<dbReference type="Pfam" id="PF10294">
    <property type="entry name" value="Methyltransf_16"/>
    <property type="match status" value="1"/>
</dbReference>
<accession>A0AAN8VZ41</accession>
<dbReference type="InterPro" id="IPR019410">
    <property type="entry name" value="Methyltransf_16"/>
</dbReference>
<keyword evidence="1" id="KW-0808">Transferase</keyword>
<organism evidence="1 2">
    <name type="scientific">Dillenia turbinata</name>
    <dbReference type="NCBI Taxonomy" id="194707"/>
    <lineage>
        <taxon>Eukaryota</taxon>
        <taxon>Viridiplantae</taxon>
        <taxon>Streptophyta</taxon>
        <taxon>Embryophyta</taxon>
        <taxon>Tracheophyta</taxon>
        <taxon>Spermatophyta</taxon>
        <taxon>Magnoliopsida</taxon>
        <taxon>eudicotyledons</taxon>
        <taxon>Gunneridae</taxon>
        <taxon>Pentapetalae</taxon>
        <taxon>Dilleniales</taxon>
        <taxon>Dilleniaceae</taxon>
        <taxon>Dillenia</taxon>
    </lineage>
</organism>
<comment type="caution">
    <text evidence="1">The sequence shown here is derived from an EMBL/GenBank/DDBJ whole genome shotgun (WGS) entry which is preliminary data.</text>
</comment>
<dbReference type="InterPro" id="IPR029063">
    <property type="entry name" value="SAM-dependent_MTases_sf"/>
</dbReference>
<evidence type="ECO:0000313" key="2">
    <source>
        <dbReference type="Proteomes" id="UP001370490"/>
    </source>
</evidence>
<evidence type="ECO:0000313" key="1">
    <source>
        <dbReference type="EMBL" id="KAK6936928.1"/>
    </source>
</evidence>
<dbReference type="PANTHER" id="PTHR23108">
    <property type="entry name" value="METHYLTRANSFERASE-RELATED"/>
    <property type="match status" value="1"/>
</dbReference>
<feature type="non-terminal residue" evidence="1">
    <location>
        <position position="1"/>
    </location>
</feature>
<dbReference type="EMBL" id="JBAMMX010000007">
    <property type="protein sequence ID" value="KAK6936928.1"/>
    <property type="molecule type" value="Genomic_DNA"/>
</dbReference>
<gene>
    <name evidence="1" type="ORF">RJ641_033958</name>
</gene>
<dbReference type="GO" id="GO:0008276">
    <property type="term" value="F:protein methyltransferase activity"/>
    <property type="evidence" value="ECO:0007669"/>
    <property type="project" value="InterPro"/>
</dbReference>
<reference evidence="1 2" key="1">
    <citation type="submission" date="2023-12" db="EMBL/GenBank/DDBJ databases">
        <title>A high-quality genome assembly for Dillenia turbinata (Dilleniales).</title>
        <authorList>
            <person name="Chanderbali A."/>
        </authorList>
    </citation>
    <scope>NUCLEOTIDE SEQUENCE [LARGE SCALE GENOMIC DNA]</scope>
    <source>
        <strain evidence="1">LSX21</strain>
        <tissue evidence="1">Leaf</tissue>
    </source>
</reference>
<dbReference type="InterPro" id="IPR038899">
    <property type="entry name" value="METTL22"/>
</dbReference>
<name>A0AAN8VZ41_9MAGN</name>
<keyword evidence="2" id="KW-1185">Reference proteome</keyword>
<sequence length="287" mass="31969">SSQAGEEESMELEREEDEIVCLDETFFINDDYKLTKFSFGSHVLELFCLQSACTDFDLTGQLVWPGATLLTDFLSKNEDMLKGCSVIELGSGVGVTGILCSKFCHQVVLTDHNEEILKRNIELHGSSNSATSCEVVAEKLEWGNALQISKILQRYSGGFDLVLGADIYILTIYSSLFLIFKQALLCMHACVYKLNYLKEITVEAKFGTTCISFQQSSIPLLFDTVGQLLSAKREKCKFLLAYVSRAKIMDTMVLKEAVMHGLQVREVVGTRSTVGNLEGVIFEMTLE</sequence>
<dbReference type="GO" id="GO:0032259">
    <property type="term" value="P:methylation"/>
    <property type="evidence" value="ECO:0007669"/>
    <property type="project" value="UniProtKB-KW"/>
</dbReference>
<protein>
    <submittedName>
        <fullName evidence="1">Lysine methyltransferase</fullName>
    </submittedName>
</protein>
<keyword evidence="1" id="KW-0489">Methyltransferase</keyword>
<dbReference type="Proteomes" id="UP001370490">
    <property type="component" value="Unassembled WGS sequence"/>
</dbReference>
<dbReference type="GO" id="GO:0005634">
    <property type="term" value="C:nucleus"/>
    <property type="evidence" value="ECO:0007669"/>
    <property type="project" value="TreeGrafter"/>
</dbReference>
<dbReference type="PANTHER" id="PTHR23108:SF3">
    <property type="entry name" value="METHYLTRANSFERASE FAMILY PROTEIN"/>
    <property type="match status" value="1"/>
</dbReference>
<dbReference type="AlphaFoldDB" id="A0AAN8VZ41"/>
<dbReference type="Gene3D" id="3.40.50.150">
    <property type="entry name" value="Vaccinia Virus protein VP39"/>
    <property type="match status" value="1"/>
</dbReference>